<dbReference type="AlphaFoldDB" id="C2ETY0"/>
<dbReference type="eggNOG" id="COG0151">
    <property type="taxonomic scope" value="Bacteria"/>
</dbReference>
<proteinExistence type="inferred from homology"/>
<dbReference type="InterPro" id="IPR016185">
    <property type="entry name" value="PreATP-grasp_dom_sf"/>
</dbReference>
<dbReference type="SUPFAM" id="SSF51246">
    <property type="entry name" value="Rudiment single hybrid motif"/>
    <property type="match status" value="1"/>
</dbReference>
<dbReference type="InterPro" id="IPR020561">
    <property type="entry name" value="PRibGlycinamid_synth_ATP-grasp"/>
</dbReference>
<evidence type="ECO:0000256" key="11">
    <source>
        <dbReference type="ARBA" id="ARBA00042242"/>
    </source>
</evidence>
<gene>
    <name evidence="13 16" type="primary">purD</name>
    <name evidence="16" type="ORF">HMPREF0549_0916</name>
</gene>
<dbReference type="SMART" id="SM01209">
    <property type="entry name" value="GARS_A"/>
    <property type="match status" value="1"/>
</dbReference>
<evidence type="ECO:0000256" key="10">
    <source>
        <dbReference type="ARBA" id="ARBA00038345"/>
    </source>
</evidence>
<comment type="catalytic activity">
    <reaction evidence="13">
        <text>5-phospho-beta-D-ribosylamine + glycine + ATP = N(1)-(5-phospho-beta-D-ribosyl)glycinamide + ADP + phosphate + H(+)</text>
        <dbReference type="Rhea" id="RHEA:17453"/>
        <dbReference type="ChEBI" id="CHEBI:15378"/>
        <dbReference type="ChEBI" id="CHEBI:30616"/>
        <dbReference type="ChEBI" id="CHEBI:43474"/>
        <dbReference type="ChEBI" id="CHEBI:57305"/>
        <dbReference type="ChEBI" id="CHEBI:58681"/>
        <dbReference type="ChEBI" id="CHEBI:143788"/>
        <dbReference type="ChEBI" id="CHEBI:456216"/>
        <dbReference type="EC" id="6.3.4.13"/>
    </reaction>
</comment>
<dbReference type="PANTHER" id="PTHR43472">
    <property type="entry name" value="PHOSPHORIBOSYLAMINE--GLYCINE LIGASE"/>
    <property type="match status" value="1"/>
</dbReference>
<dbReference type="HAMAP" id="MF_00138">
    <property type="entry name" value="GARS"/>
    <property type="match status" value="1"/>
</dbReference>
<keyword evidence="8 14" id="KW-0067">ATP-binding</keyword>
<dbReference type="SMART" id="SM01210">
    <property type="entry name" value="GARS_C"/>
    <property type="match status" value="1"/>
</dbReference>
<dbReference type="InterPro" id="IPR020560">
    <property type="entry name" value="PRibGlycinamide_synth_C-dom"/>
</dbReference>
<comment type="similarity">
    <text evidence="10 13">Belongs to the GARS family.</text>
</comment>
<comment type="caution">
    <text evidence="16">The sequence shown here is derived from an EMBL/GenBank/DDBJ whole genome shotgun (WGS) entry which is preliminary data.</text>
</comment>
<evidence type="ECO:0000256" key="8">
    <source>
        <dbReference type="ARBA" id="ARBA00022840"/>
    </source>
</evidence>
<dbReference type="HOGENOM" id="CLU_027420_3_1_9"/>
<dbReference type="GO" id="GO:0009113">
    <property type="term" value="P:purine nucleobase biosynthetic process"/>
    <property type="evidence" value="ECO:0007669"/>
    <property type="project" value="InterPro"/>
</dbReference>
<evidence type="ECO:0000256" key="6">
    <source>
        <dbReference type="ARBA" id="ARBA00022741"/>
    </source>
</evidence>
<keyword evidence="7 13" id="KW-0658">Purine biosynthesis</keyword>
<keyword evidence="9" id="KW-0464">Manganese</keyword>
<dbReference type="Gene3D" id="3.40.50.20">
    <property type="match status" value="1"/>
</dbReference>
<dbReference type="Gene3D" id="3.90.600.10">
    <property type="entry name" value="Phosphoribosylglycinamide synthetase, C-terminal domain"/>
    <property type="match status" value="1"/>
</dbReference>
<dbReference type="GO" id="GO:0004637">
    <property type="term" value="F:phosphoribosylamine-glycine ligase activity"/>
    <property type="evidence" value="ECO:0007669"/>
    <property type="project" value="UniProtKB-UniRule"/>
</dbReference>
<dbReference type="STRING" id="1423814.HMPREF0549_0916"/>
<evidence type="ECO:0000256" key="12">
    <source>
        <dbReference type="ARBA" id="ARBA00042864"/>
    </source>
</evidence>
<comment type="cofactor">
    <cofactor evidence="1">
        <name>Mn(2+)</name>
        <dbReference type="ChEBI" id="CHEBI:29035"/>
    </cofactor>
</comment>
<reference evidence="16 17" key="1">
    <citation type="submission" date="2009-01" db="EMBL/GenBank/DDBJ databases">
        <authorList>
            <person name="Qin X."/>
            <person name="Bachman B."/>
            <person name="Battles P."/>
            <person name="Bell A."/>
            <person name="Bess C."/>
            <person name="Bickham C."/>
            <person name="Chaboub L."/>
            <person name="Chen D."/>
            <person name="Coyle M."/>
            <person name="Deiros D.R."/>
            <person name="Dinh H."/>
            <person name="Forbes L."/>
            <person name="Fowler G."/>
            <person name="Francisco L."/>
            <person name="Fu Q."/>
            <person name="Gubbala S."/>
            <person name="Hale W."/>
            <person name="Han Y."/>
            <person name="Hemphill L."/>
            <person name="Highlander S.K."/>
            <person name="Hirani K."/>
            <person name="Hogues M."/>
            <person name="Jackson L."/>
            <person name="Jakkamsetti A."/>
            <person name="Javaid M."/>
            <person name="Jiang H."/>
            <person name="Korchina V."/>
            <person name="Kovar C."/>
            <person name="Lara F."/>
            <person name="Lee S."/>
            <person name="Mata R."/>
            <person name="Mathew T."/>
            <person name="Moen C."/>
            <person name="Morales K."/>
            <person name="Munidasa M."/>
            <person name="Nazareth L."/>
            <person name="Ngo R."/>
            <person name="Nguyen L."/>
            <person name="Okwuonu G."/>
            <person name="Ongeri F."/>
            <person name="Patil S."/>
            <person name="Petrosino J."/>
            <person name="Pham C."/>
            <person name="Pham P."/>
            <person name="Pu L.-L."/>
            <person name="Puazo M."/>
            <person name="Raj R."/>
            <person name="Reid J."/>
            <person name="Rouhana J."/>
            <person name="Saada N."/>
            <person name="Shang Y."/>
            <person name="Simmons D."/>
            <person name="Thornton R."/>
            <person name="Warren J."/>
            <person name="Weissenberger G."/>
            <person name="Zhang J."/>
            <person name="Zhang L."/>
            <person name="Zhou C."/>
            <person name="Zhu D."/>
            <person name="Muzny D."/>
            <person name="Worley K."/>
            <person name="Gibbs R."/>
        </authorList>
    </citation>
    <scope>NUCLEOTIDE SEQUENCE [LARGE SCALE GENOMIC DNA]</scope>
    <source>
        <strain evidence="16 17">ATCC 49540</strain>
    </source>
</reference>
<dbReference type="Pfam" id="PF01071">
    <property type="entry name" value="GARS_A"/>
    <property type="match status" value="1"/>
</dbReference>
<comment type="pathway">
    <text evidence="3 13">Purine metabolism; IMP biosynthesis via de novo pathway; N(1)-(5-phospho-D-ribosyl)glycinamide from 5-phospho-alpha-D-ribose 1-diphosphate: step 2/2.</text>
</comment>
<dbReference type="GO" id="GO:0046872">
    <property type="term" value="F:metal ion binding"/>
    <property type="evidence" value="ECO:0007669"/>
    <property type="project" value="InterPro"/>
</dbReference>
<dbReference type="InterPro" id="IPR011761">
    <property type="entry name" value="ATP-grasp"/>
</dbReference>
<sequence>MIIQHRIQEDLMTDKVNLLVIGEGGREFAIAKKLKESTSVDHVYCAPGNVGMPSVGVEPVAIAENDFAGLIKFAKDHDIKWTFVGPEDCLVDGIVDDFHAAGLKIFGPDARAAQLEGSKDYALNFMNNYGVPTAKHASYRDQTAILEHVDQFGYPVVIKENGLAGGKGVVIAQDHDAAVQTIKEMFASGQARIVLEECLNGPEYSMFVVISNGHYRILPMAQDHKRAYDGDKGPNTGGMGSYSPLPQLSAADRQRMIDEVVKPTVDGLVKGEYHYHGVLYIGLMLTTDGPKVIEYNVRLGDPETQVVLPRLDTDLYQLVDAAINDQPLPAISETAEASFGVVLASKGYPQKPIHGQELGSFPEGSEVEIDYANVTGTLSHLQGAGGRLLMVLAQAGTLQEAHDRVYAYLEKLDQPECFYRHDIGAKAGL</sequence>
<dbReference type="GO" id="GO:0006189">
    <property type="term" value="P:'de novo' IMP biosynthetic process"/>
    <property type="evidence" value="ECO:0007669"/>
    <property type="project" value="UniProtKB-UniRule"/>
</dbReference>
<evidence type="ECO:0000256" key="3">
    <source>
        <dbReference type="ARBA" id="ARBA00005174"/>
    </source>
</evidence>
<dbReference type="PROSITE" id="PS00184">
    <property type="entry name" value="GARS"/>
    <property type="match status" value="1"/>
</dbReference>
<dbReference type="Proteomes" id="UP000004483">
    <property type="component" value="Unassembled WGS sequence"/>
</dbReference>
<dbReference type="Pfam" id="PF02844">
    <property type="entry name" value="GARS_N"/>
    <property type="match status" value="1"/>
</dbReference>
<evidence type="ECO:0000256" key="1">
    <source>
        <dbReference type="ARBA" id="ARBA00001936"/>
    </source>
</evidence>
<dbReference type="NCBIfam" id="TIGR00877">
    <property type="entry name" value="purD"/>
    <property type="match status" value="1"/>
</dbReference>
<evidence type="ECO:0000259" key="15">
    <source>
        <dbReference type="PROSITE" id="PS50975"/>
    </source>
</evidence>
<evidence type="ECO:0000313" key="16">
    <source>
        <dbReference type="EMBL" id="EEJ40629.1"/>
    </source>
</evidence>
<dbReference type="InterPro" id="IPR000115">
    <property type="entry name" value="PRibGlycinamide_synth"/>
</dbReference>
<dbReference type="PATRIC" id="fig|1423814.6.peg.618"/>
<dbReference type="Pfam" id="PF02843">
    <property type="entry name" value="GARS_C"/>
    <property type="match status" value="1"/>
</dbReference>
<accession>C2ETY0</accession>
<organism evidence="16 17">
    <name type="scientific">Limosilactobacillus vaginalis DSM 5837 = ATCC 49540</name>
    <dbReference type="NCBI Taxonomy" id="1423814"/>
    <lineage>
        <taxon>Bacteria</taxon>
        <taxon>Bacillati</taxon>
        <taxon>Bacillota</taxon>
        <taxon>Bacilli</taxon>
        <taxon>Lactobacillales</taxon>
        <taxon>Lactobacillaceae</taxon>
        <taxon>Limosilactobacillus</taxon>
    </lineage>
</organism>
<feature type="domain" description="ATP-grasp" evidence="15">
    <location>
        <begin position="123"/>
        <end position="324"/>
    </location>
</feature>
<dbReference type="PROSITE" id="PS50975">
    <property type="entry name" value="ATP_GRASP"/>
    <property type="match status" value="1"/>
</dbReference>
<dbReference type="PANTHER" id="PTHR43472:SF1">
    <property type="entry name" value="PHOSPHORIBOSYLAMINE--GLYCINE LIGASE, CHLOROPLASTIC"/>
    <property type="match status" value="1"/>
</dbReference>
<dbReference type="InterPro" id="IPR020559">
    <property type="entry name" value="PRibGlycinamide_synth_CS"/>
</dbReference>
<dbReference type="EC" id="6.3.4.13" evidence="4 13"/>
<dbReference type="Gene3D" id="3.30.470.20">
    <property type="entry name" value="ATP-grasp fold, B domain"/>
    <property type="match status" value="1"/>
</dbReference>
<dbReference type="InterPro" id="IPR011054">
    <property type="entry name" value="Rudment_hybrid_motif"/>
</dbReference>
<evidence type="ECO:0000256" key="9">
    <source>
        <dbReference type="ARBA" id="ARBA00023211"/>
    </source>
</evidence>
<evidence type="ECO:0000256" key="14">
    <source>
        <dbReference type="PROSITE-ProRule" id="PRU00409"/>
    </source>
</evidence>
<dbReference type="UniPathway" id="UPA00074">
    <property type="reaction ID" value="UER00125"/>
</dbReference>
<dbReference type="InterPro" id="IPR037123">
    <property type="entry name" value="PRibGlycinamide_synth_C_sf"/>
</dbReference>
<evidence type="ECO:0000256" key="13">
    <source>
        <dbReference type="HAMAP-Rule" id="MF_00138"/>
    </source>
</evidence>
<protein>
    <recommendedName>
        <fullName evidence="4 13">Phosphoribosylamine--glycine ligase</fullName>
        <ecNumber evidence="4 13">6.3.4.13</ecNumber>
    </recommendedName>
    <alternativeName>
        <fullName evidence="13">GARS</fullName>
    </alternativeName>
    <alternativeName>
        <fullName evidence="11 13">Glycinamide ribonucleotide synthetase</fullName>
    </alternativeName>
    <alternativeName>
        <fullName evidence="12 13">Phosphoribosylglycinamide synthetase</fullName>
    </alternativeName>
</protein>
<evidence type="ECO:0000256" key="7">
    <source>
        <dbReference type="ARBA" id="ARBA00022755"/>
    </source>
</evidence>
<keyword evidence="6 14" id="KW-0547">Nucleotide-binding</keyword>
<dbReference type="SUPFAM" id="SSF52440">
    <property type="entry name" value="PreATP-grasp domain"/>
    <property type="match status" value="1"/>
</dbReference>
<name>C2ETY0_9LACO</name>
<evidence type="ECO:0000313" key="17">
    <source>
        <dbReference type="Proteomes" id="UP000004483"/>
    </source>
</evidence>
<evidence type="ECO:0000256" key="5">
    <source>
        <dbReference type="ARBA" id="ARBA00022598"/>
    </source>
</evidence>
<dbReference type="SUPFAM" id="SSF56059">
    <property type="entry name" value="Glutathione synthetase ATP-binding domain-like"/>
    <property type="match status" value="1"/>
</dbReference>
<dbReference type="Gene3D" id="3.30.1490.20">
    <property type="entry name" value="ATP-grasp fold, A domain"/>
    <property type="match status" value="1"/>
</dbReference>
<comment type="cofactor">
    <cofactor evidence="2">
        <name>Mg(2+)</name>
        <dbReference type="ChEBI" id="CHEBI:18420"/>
    </cofactor>
</comment>
<keyword evidence="5 13" id="KW-0436">Ligase</keyword>
<dbReference type="InterPro" id="IPR013815">
    <property type="entry name" value="ATP_grasp_subdomain_1"/>
</dbReference>
<evidence type="ECO:0000256" key="2">
    <source>
        <dbReference type="ARBA" id="ARBA00001946"/>
    </source>
</evidence>
<dbReference type="GO" id="GO:0005524">
    <property type="term" value="F:ATP binding"/>
    <property type="evidence" value="ECO:0007669"/>
    <property type="project" value="UniProtKB-UniRule"/>
</dbReference>
<dbReference type="InterPro" id="IPR020562">
    <property type="entry name" value="PRibGlycinamide_synth_N"/>
</dbReference>
<dbReference type="EMBL" id="ACGV01000122">
    <property type="protein sequence ID" value="EEJ40629.1"/>
    <property type="molecule type" value="Genomic_DNA"/>
</dbReference>
<evidence type="ECO:0000256" key="4">
    <source>
        <dbReference type="ARBA" id="ARBA00013255"/>
    </source>
</evidence>